<accession>A0AAN9F1Z2</accession>
<dbReference type="Proteomes" id="UP001372338">
    <property type="component" value="Unassembled WGS sequence"/>
</dbReference>
<keyword evidence="3" id="KW-1185">Reference proteome</keyword>
<reference evidence="2 3" key="1">
    <citation type="submission" date="2024-01" db="EMBL/GenBank/DDBJ databases">
        <title>The genomes of 5 underutilized Papilionoideae crops provide insights into root nodulation and disease resistanc.</title>
        <authorList>
            <person name="Yuan L."/>
        </authorList>
    </citation>
    <scope>NUCLEOTIDE SEQUENCE [LARGE SCALE GENOMIC DNA]</scope>
    <source>
        <strain evidence="2">ZHUSHIDOU_FW_LH</strain>
        <tissue evidence="2">Leaf</tissue>
    </source>
</reference>
<name>A0AAN9F1Z2_CROPI</name>
<protein>
    <submittedName>
        <fullName evidence="2">Uncharacterized protein</fullName>
    </submittedName>
</protein>
<evidence type="ECO:0000313" key="3">
    <source>
        <dbReference type="Proteomes" id="UP001372338"/>
    </source>
</evidence>
<comment type="caution">
    <text evidence="2">The sequence shown here is derived from an EMBL/GenBank/DDBJ whole genome shotgun (WGS) entry which is preliminary data.</text>
</comment>
<evidence type="ECO:0000313" key="2">
    <source>
        <dbReference type="EMBL" id="KAK7267184.1"/>
    </source>
</evidence>
<dbReference type="AlphaFoldDB" id="A0AAN9F1Z2"/>
<evidence type="ECO:0000256" key="1">
    <source>
        <dbReference type="SAM" id="MobiDB-lite"/>
    </source>
</evidence>
<proteinExistence type="predicted"/>
<dbReference type="EMBL" id="JAYWIO010000004">
    <property type="protein sequence ID" value="KAK7267184.1"/>
    <property type="molecule type" value="Genomic_DNA"/>
</dbReference>
<gene>
    <name evidence="2" type="ORF">RIF29_19849</name>
</gene>
<organism evidence="2 3">
    <name type="scientific">Crotalaria pallida</name>
    <name type="common">Smooth rattlebox</name>
    <name type="synonym">Crotalaria striata</name>
    <dbReference type="NCBI Taxonomy" id="3830"/>
    <lineage>
        <taxon>Eukaryota</taxon>
        <taxon>Viridiplantae</taxon>
        <taxon>Streptophyta</taxon>
        <taxon>Embryophyta</taxon>
        <taxon>Tracheophyta</taxon>
        <taxon>Spermatophyta</taxon>
        <taxon>Magnoliopsida</taxon>
        <taxon>eudicotyledons</taxon>
        <taxon>Gunneridae</taxon>
        <taxon>Pentapetalae</taxon>
        <taxon>rosids</taxon>
        <taxon>fabids</taxon>
        <taxon>Fabales</taxon>
        <taxon>Fabaceae</taxon>
        <taxon>Papilionoideae</taxon>
        <taxon>50 kb inversion clade</taxon>
        <taxon>genistoids sensu lato</taxon>
        <taxon>core genistoids</taxon>
        <taxon>Crotalarieae</taxon>
        <taxon>Crotalaria</taxon>
    </lineage>
</organism>
<feature type="region of interest" description="Disordered" evidence="1">
    <location>
        <begin position="1"/>
        <end position="24"/>
    </location>
</feature>
<sequence>MAKLRVNELSTAQSKWPKRNSKRMVGSNLTKLEAKSKKRRAVATGFGFRALLPPKMMRVEKGKAKVGEFVGEEEALKEAKVKVEGILQGDWQELQTLTDDMEKL</sequence>